<dbReference type="Proteomes" id="UP001501734">
    <property type="component" value="Unassembled WGS sequence"/>
</dbReference>
<evidence type="ECO:0000256" key="13">
    <source>
        <dbReference type="ARBA" id="ARBA00023316"/>
    </source>
</evidence>
<feature type="region of interest" description="Disordered" evidence="16">
    <location>
        <begin position="842"/>
        <end position="863"/>
    </location>
</feature>
<dbReference type="InterPro" id="IPR036950">
    <property type="entry name" value="PBP_transglycosylase"/>
</dbReference>
<dbReference type="InterPro" id="IPR013783">
    <property type="entry name" value="Ig-like_fold"/>
</dbReference>
<keyword evidence="8" id="KW-0133">Cell shape</keyword>
<keyword evidence="10 17" id="KW-1133">Transmembrane helix</keyword>
<keyword evidence="2" id="KW-0121">Carboxypeptidase</keyword>
<dbReference type="InterPro" id="IPR023346">
    <property type="entry name" value="Lysozyme-like_dom_sf"/>
</dbReference>
<evidence type="ECO:0000256" key="1">
    <source>
        <dbReference type="ARBA" id="ARBA00022475"/>
    </source>
</evidence>
<feature type="compositionally biased region" description="Low complexity" evidence="16">
    <location>
        <begin position="947"/>
        <end position="969"/>
    </location>
</feature>
<evidence type="ECO:0000256" key="4">
    <source>
        <dbReference type="ARBA" id="ARBA00022676"/>
    </source>
</evidence>
<evidence type="ECO:0000259" key="18">
    <source>
        <dbReference type="Pfam" id="PF00905"/>
    </source>
</evidence>
<evidence type="ECO:0000256" key="3">
    <source>
        <dbReference type="ARBA" id="ARBA00022670"/>
    </source>
</evidence>
<dbReference type="RefSeq" id="WP_344912377.1">
    <property type="nucleotide sequence ID" value="NZ_BAABDL010000094.1"/>
</dbReference>
<dbReference type="InterPro" id="IPR001264">
    <property type="entry name" value="Glyco_trans_51"/>
</dbReference>
<feature type="domain" description="Glycosyl transferase family 51" evidence="19">
    <location>
        <begin position="96"/>
        <end position="282"/>
    </location>
</feature>
<evidence type="ECO:0008006" key="22">
    <source>
        <dbReference type="Google" id="ProtNLM"/>
    </source>
</evidence>
<comment type="catalytic activity">
    <reaction evidence="15">
        <text>[GlcNAc-(1-&gt;4)-Mur2Ac(oyl-L-Ala-gamma-D-Glu-L-Lys-D-Ala-D-Ala)](n)-di-trans,octa-cis-undecaprenyl diphosphate + beta-D-GlcNAc-(1-&gt;4)-Mur2Ac(oyl-L-Ala-gamma-D-Glu-L-Lys-D-Ala-D-Ala)-di-trans,octa-cis-undecaprenyl diphosphate = [GlcNAc-(1-&gt;4)-Mur2Ac(oyl-L-Ala-gamma-D-Glu-L-Lys-D-Ala-D-Ala)](n+1)-di-trans,octa-cis-undecaprenyl diphosphate + di-trans,octa-cis-undecaprenyl diphosphate + H(+)</text>
        <dbReference type="Rhea" id="RHEA:23708"/>
        <dbReference type="Rhea" id="RHEA-COMP:9602"/>
        <dbReference type="Rhea" id="RHEA-COMP:9603"/>
        <dbReference type="ChEBI" id="CHEBI:15378"/>
        <dbReference type="ChEBI" id="CHEBI:58405"/>
        <dbReference type="ChEBI" id="CHEBI:60033"/>
        <dbReference type="ChEBI" id="CHEBI:78435"/>
        <dbReference type="EC" id="2.4.99.28"/>
    </reaction>
</comment>
<evidence type="ECO:0000256" key="14">
    <source>
        <dbReference type="ARBA" id="ARBA00034000"/>
    </source>
</evidence>
<protein>
    <recommendedName>
        <fullName evidence="22">Penicillin-sensitive transpeptidase</fullName>
    </recommendedName>
</protein>
<keyword evidence="12" id="KW-0511">Multifunctional enzyme</keyword>
<accession>A0ABP7VRC9</accession>
<evidence type="ECO:0000256" key="11">
    <source>
        <dbReference type="ARBA" id="ARBA00023136"/>
    </source>
</evidence>
<evidence type="ECO:0000256" key="2">
    <source>
        <dbReference type="ARBA" id="ARBA00022645"/>
    </source>
</evidence>
<proteinExistence type="predicted"/>
<keyword evidence="9" id="KW-0573">Peptidoglycan synthesis</keyword>
<evidence type="ECO:0000259" key="19">
    <source>
        <dbReference type="Pfam" id="PF00912"/>
    </source>
</evidence>
<dbReference type="EMBL" id="BAABDL010000094">
    <property type="protein sequence ID" value="GAA4072866.1"/>
    <property type="molecule type" value="Genomic_DNA"/>
</dbReference>
<dbReference type="Gene3D" id="3.40.710.10">
    <property type="entry name" value="DD-peptidase/beta-lactamase superfamily"/>
    <property type="match status" value="1"/>
</dbReference>
<keyword evidence="21" id="KW-1185">Reference proteome</keyword>
<keyword evidence="7" id="KW-0378">Hydrolase</keyword>
<dbReference type="Pfam" id="PF00905">
    <property type="entry name" value="Transpeptidase"/>
    <property type="match status" value="1"/>
</dbReference>
<dbReference type="PANTHER" id="PTHR32282:SF32">
    <property type="entry name" value="PENICILLIN-BINDING PROTEIN 2A"/>
    <property type="match status" value="1"/>
</dbReference>
<evidence type="ECO:0000256" key="5">
    <source>
        <dbReference type="ARBA" id="ARBA00022679"/>
    </source>
</evidence>
<dbReference type="InterPro" id="IPR050396">
    <property type="entry name" value="Glycosyltr_51/Transpeptidase"/>
</dbReference>
<evidence type="ECO:0000256" key="17">
    <source>
        <dbReference type="SAM" id="Phobius"/>
    </source>
</evidence>
<dbReference type="Gene3D" id="3.90.1310.40">
    <property type="match status" value="1"/>
</dbReference>
<dbReference type="Gene3D" id="1.10.3810.10">
    <property type="entry name" value="Biosynthetic peptidoglycan transglycosylase-like"/>
    <property type="match status" value="1"/>
</dbReference>
<reference evidence="21" key="1">
    <citation type="journal article" date="2019" name="Int. J. Syst. Evol. Microbiol.">
        <title>The Global Catalogue of Microorganisms (GCM) 10K type strain sequencing project: providing services to taxonomists for standard genome sequencing and annotation.</title>
        <authorList>
            <consortium name="The Broad Institute Genomics Platform"/>
            <consortium name="The Broad Institute Genome Sequencing Center for Infectious Disease"/>
            <person name="Wu L."/>
            <person name="Ma J."/>
        </authorList>
    </citation>
    <scope>NUCLEOTIDE SEQUENCE [LARGE SCALE GENOMIC DNA]</scope>
    <source>
        <strain evidence="21">JCM 17250</strain>
    </source>
</reference>
<dbReference type="InterPro" id="IPR012338">
    <property type="entry name" value="Beta-lactam/transpept-like"/>
</dbReference>
<evidence type="ECO:0000256" key="10">
    <source>
        <dbReference type="ARBA" id="ARBA00022989"/>
    </source>
</evidence>
<feature type="region of interest" description="Disordered" evidence="16">
    <location>
        <begin position="928"/>
        <end position="976"/>
    </location>
</feature>
<keyword evidence="4" id="KW-0328">Glycosyltransferase</keyword>
<evidence type="ECO:0000256" key="9">
    <source>
        <dbReference type="ARBA" id="ARBA00022984"/>
    </source>
</evidence>
<keyword evidence="6 17" id="KW-0812">Transmembrane</keyword>
<feature type="transmembrane region" description="Helical" evidence="17">
    <location>
        <begin position="33"/>
        <end position="61"/>
    </location>
</feature>
<sequence length="976" mass="107836">MNFQDKLKQIGQGIKTFIDKGMIQRFFRVSYDVIWNIILFFLVIGLLFFFFIGGIGAGYFASLIKDEPLRSSEEMVSAIYNYEETSEIYFANNVFLGEVSSDLHRDVTTLDKVSQDIINGLIATEDEYFETHEGIVPKAILRAVFQEVTGSNVQTGGSTLTQQIIKNQILTNEVSFDRKAKEIVLAMRLENFMEKDEILEAYLNISPFGRNSNGRNIAGIQTAAQGIFGVDADEVNLAQAAFLAGLPQSPIGYSPFTNVGTVKSEEGLEAGLSRMETVLSRMLSAGYITEAQYQEALEFDLIGSLAERLPTTYDEYPYLSEEVRRRVESIFKEKLALEDGYTLEELESSAELNEQYQIYAARELSQGGYKIHTTINKEIYDKFQEVTANFNNFGRDKTAIVREGNETRTIMTEDPETEELIPLVQQQQAGAVLRDNATGAIIAFVAGRDFERDNVNFAVGTTRRQVGSTAKPILVYGPAYEEGVLQPGSILPDAKFVDNSGPNAWSPSNFSRGRYYGLVTARRAMVSSYNVSTAYGYIQLLKQANPIPDYLVKMGFDHIPENQYRLPAMALGSFEATVEENTSAFSTYGNNGQFVDSYMIEKIETIDGEVVYQHESEPVDVFSPQTSYLIIDVMRDVLTSGTGGTARANLRNPGVDWAGKTGTSNDLVDAWFVATNPNVTLGTWMGYGYRQSLDDGYSGRNQTYWAQLVNAATEIDPELMAPAGRFQQPGGLVSRSFSLVSGQPPSEITRSLGLVGSDLFNANFAPTGTDNSLIKGNYVIVDGKAVIPGDQTPSEFIQGDGLIFNPEWLSDVGYDKLDDISQLIPLNNSAWEGIEFPELEASDIQDTGKAPSTPRSLAKSGNTLKWNASSSNNVVGYRVYRAANPDDNQFNLVDAVIETELNVGNRDAVYLVVAVDYFGRESEPSEIYIDGDFEKEDENNDNETDSPGDNKGNNENNGNNGNNENPPSSDESDEND</sequence>
<feature type="compositionally biased region" description="Polar residues" evidence="16">
    <location>
        <begin position="853"/>
        <end position="863"/>
    </location>
</feature>
<gene>
    <name evidence="20" type="ORF">GCM10022410_17870</name>
</gene>
<evidence type="ECO:0000256" key="12">
    <source>
        <dbReference type="ARBA" id="ARBA00023268"/>
    </source>
</evidence>
<keyword evidence="5" id="KW-0808">Transferase</keyword>
<feature type="compositionally biased region" description="Acidic residues" evidence="16">
    <location>
        <begin position="929"/>
        <end position="946"/>
    </location>
</feature>
<keyword evidence="13" id="KW-0961">Cell wall biogenesis/degradation</keyword>
<dbReference type="Gene3D" id="2.60.40.10">
    <property type="entry name" value="Immunoglobulins"/>
    <property type="match status" value="1"/>
</dbReference>
<keyword evidence="1" id="KW-1003">Cell membrane</keyword>
<dbReference type="Pfam" id="PF00912">
    <property type="entry name" value="Transgly"/>
    <property type="match status" value="1"/>
</dbReference>
<keyword evidence="3" id="KW-0645">Protease</keyword>
<evidence type="ECO:0000313" key="21">
    <source>
        <dbReference type="Proteomes" id="UP001501734"/>
    </source>
</evidence>
<dbReference type="SUPFAM" id="SSF53955">
    <property type="entry name" value="Lysozyme-like"/>
    <property type="match status" value="1"/>
</dbReference>
<evidence type="ECO:0000256" key="16">
    <source>
        <dbReference type="SAM" id="MobiDB-lite"/>
    </source>
</evidence>
<keyword evidence="11 17" id="KW-0472">Membrane</keyword>
<dbReference type="PANTHER" id="PTHR32282">
    <property type="entry name" value="BINDING PROTEIN TRANSPEPTIDASE, PUTATIVE-RELATED"/>
    <property type="match status" value="1"/>
</dbReference>
<evidence type="ECO:0000256" key="8">
    <source>
        <dbReference type="ARBA" id="ARBA00022960"/>
    </source>
</evidence>
<organism evidence="20 21">
    <name type="scientific">Amphibacillus indicireducens</name>
    <dbReference type="NCBI Taxonomy" id="1076330"/>
    <lineage>
        <taxon>Bacteria</taxon>
        <taxon>Bacillati</taxon>
        <taxon>Bacillota</taxon>
        <taxon>Bacilli</taxon>
        <taxon>Bacillales</taxon>
        <taxon>Bacillaceae</taxon>
        <taxon>Amphibacillus</taxon>
    </lineage>
</organism>
<dbReference type="SUPFAM" id="SSF56601">
    <property type="entry name" value="beta-lactamase/transpeptidase-like"/>
    <property type="match status" value="1"/>
</dbReference>
<comment type="caution">
    <text evidence="20">The sequence shown here is derived from an EMBL/GenBank/DDBJ whole genome shotgun (WGS) entry which is preliminary data.</text>
</comment>
<feature type="domain" description="Penicillin-binding protein transpeptidase" evidence="18">
    <location>
        <begin position="430"/>
        <end position="676"/>
    </location>
</feature>
<evidence type="ECO:0000256" key="15">
    <source>
        <dbReference type="ARBA" id="ARBA00049902"/>
    </source>
</evidence>
<dbReference type="InterPro" id="IPR001460">
    <property type="entry name" value="PCN-bd_Tpept"/>
</dbReference>
<evidence type="ECO:0000313" key="20">
    <source>
        <dbReference type="EMBL" id="GAA4072866.1"/>
    </source>
</evidence>
<comment type="catalytic activity">
    <reaction evidence="14">
        <text>Preferential cleavage: (Ac)2-L-Lys-D-Ala-|-D-Ala. Also transpeptidation of peptidyl-alanyl moieties that are N-acyl substituents of D-alanine.</text>
        <dbReference type="EC" id="3.4.16.4"/>
    </reaction>
</comment>
<evidence type="ECO:0000256" key="7">
    <source>
        <dbReference type="ARBA" id="ARBA00022801"/>
    </source>
</evidence>
<evidence type="ECO:0000256" key="6">
    <source>
        <dbReference type="ARBA" id="ARBA00022692"/>
    </source>
</evidence>
<name>A0ABP7VRC9_9BACI</name>